<accession>A0A9W4HIY4</accession>
<dbReference type="Pfam" id="PF23074">
    <property type="entry name" value="PH_FT_N"/>
    <property type="match status" value="1"/>
</dbReference>
<feature type="domain" description="PH" evidence="2">
    <location>
        <begin position="286"/>
        <end position="401"/>
    </location>
</feature>
<keyword evidence="5" id="KW-1185">Reference proteome</keyword>
<feature type="region of interest" description="Disordered" evidence="1">
    <location>
        <begin position="175"/>
        <end position="252"/>
    </location>
</feature>
<dbReference type="OrthoDB" id="5345571at2759"/>
<evidence type="ECO:0000313" key="5">
    <source>
        <dbReference type="Proteomes" id="UP001153618"/>
    </source>
</evidence>
<evidence type="ECO:0000256" key="1">
    <source>
        <dbReference type="SAM" id="MobiDB-lite"/>
    </source>
</evidence>
<proteinExistence type="predicted"/>
<dbReference type="Pfam" id="PF23076">
    <property type="entry name" value="PH_FT_C"/>
    <property type="match status" value="1"/>
</dbReference>
<dbReference type="AlphaFoldDB" id="A0A9W4HIY4"/>
<organism evidence="4 5">
    <name type="scientific">Penicillium olsonii</name>
    <dbReference type="NCBI Taxonomy" id="99116"/>
    <lineage>
        <taxon>Eukaryota</taxon>
        <taxon>Fungi</taxon>
        <taxon>Dikarya</taxon>
        <taxon>Ascomycota</taxon>
        <taxon>Pezizomycotina</taxon>
        <taxon>Eurotiomycetes</taxon>
        <taxon>Eurotiomycetidae</taxon>
        <taxon>Eurotiales</taxon>
        <taxon>Aspergillaceae</taxon>
        <taxon>Penicillium</taxon>
    </lineage>
</organism>
<comment type="caution">
    <text evidence="4">The sequence shown here is derived from an EMBL/GenBank/DDBJ whole genome shotgun (WGS) entry which is preliminary data.</text>
</comment>
<evidence type="ECO:0000259" key="2">
    <source>
        <dbReference type="Pfam" id="PF23074"/>
    </source>
</evidence>
<feature type="compositionally biased region" description="Basic residues" evidence="1">
    <location>
        <begin position="194"/>
        <end position="204"/>
    </location>
</feature>
<dbReference type="Proteomes" id="UP001153618">
    <property type="component" value="Unassembled WGS sequence"/>
</dbReference>
<dbReference type="EMBL" id="CAJVOS010000016">
    <property type="protein sequence ID" value="CAG8030304.1"/>
    <property type="molecule type" value="Genomic_DNA"/>
</dbReference>
<gene>
    <name evidence="4" type="ORF">POLS_LOCUS2684</name>
</gene>
<protein>
    <submittedName>
        <fullName evidence="4">Uncharacterized protein</fullName>
    </submittedName>
</protein>
<feature type="domain" description="PH" evidence="3">
    <location>
        <begin position="415"/>
        <end position="511"/>
    </location>
</feature>
<reference evidence="4" key="1">
    <citation type="submission" date="2021-07" db="EMBL/GenBank/DDBJ databases">
        <authorList>
            <person name="Branca A.L. A."/>
        </authorList>
    </citation>
    <scope>NUCLEOTIDE SEQUENCE</scope>
</reference>
<sequence>MSLGTSADNAEIVAAGFHTFRAPLPEHAAEVTSLIADLYSISSSLTNLEALNKDPRYRRNFLLIQSDLSLVQTSLKYTVDDTLDFFRALDGGQTSSAVYKRTWTALNDFFWDEAQYSLATRLAKYKTFMRELAEVVKDDGQDPQYLAGLRNGMKLLCDVQASHITERLRRVPLYRNASSGSAEPMSPASDPRAPRPRSHERRRPAYTSPTSPMSASSGTYSDFPPSVPSVPASPMTSATSATSATSRSTNTGRPHWAQVVFKTFSTNTPLPRVGERSNCYGDICPDAREMLIGRGFEELLEFRPEGESHLRVYFYIRKRDSHVRILIKVPHRSRSSDYYTLPLSLVDVQRDGSCLCLYRQRRGKNENVLWALLTFKTMEALVTFHHTLLALRSQDLASDAKGDNLSDCELIDEVELYGGKINDDGYLHGLRIWEDQKTGAVRLQASVHGGEMGRTPVWTAFFNHNLEKNWIKSEDSKTLVLRHLKPIIFMSEEDYVSPRNSYGRIIEFKSSSGE</sequence>
<dbReference type="InterPro" id="IPR057082">
    <property type="entry name" value="PH_C"/>
</dbReference>
<evidence type="ECO:0000313" key="4">
    <source>
        <dbReference type="EMBL" id="CAG8030304.1"/>
    </source>
</evidence>
<evidence type="ECO:0000259" key="3">
    <source>
        <dbReference type="Pfam" id="PF23076"/>
    </source>
</evidence>
<feature type="compositionally biased region" description="Low complexity" evidence="1">
    <location>
        <begin position="229"/>
        <end position="249"/>
    </location>
</feature>
<name>A0A9W4HIY4_PENOL</name>
<feature type="compositionally biased region" description="Polar residues" evidence="1">
    <location>
        <begin position="207"/>
        <end position="220"/>
    </location>
</feature>
<dbReference type="InterPro" id="IPR057081">
    <property type="entry name" value="PH_N"/>
</dbReference>